<protein>
    <submittedName>
        <fullName evidence="1">Uncharacterized protein</fullName>
    </submittedName>
</protein>
<gene>
    <name evidence="1" type="ordered locus">RB11343</name>
</gene>
<keyword evidence="2" id="KW-1185">Reference proteome</keyword>
<dbReference type="EMBL" id="BX294153">
    <property type="protein sequence ID" value="CAD79071.1"/>
    <property type="molecule type" value="Genomic_DNA"/>
</dbReference>
<dbReference type="AlphaFoldDB" id="Q7UEG5"/>
<evidence type="ECO:0000313" key="1">
    <source>
        <dbReference type="EMBL" id="CAD79071.1"/>
    </source>
</evidence>
<dbReference type="HOGENOM" id="CLU_2397611_0_0_0"/>
<proteinExistence type="predicted"/>
<evidence type="ECO:0000313" key="2">
    <source>
        <dbReference type="Proteomes" id="UP000001025"/>
    </source>
</evidence>
<dbReference type="EnsemblBacteria" id="CAD79071">
    <property type="protein sequence ID" value="CAD79071"/>
    <property type="gene ID" value="RB11343"/>
</dbReference>
<dbReference type="KEGG" id="rba:RB11343"/>
<organism evidence="1 2">
    <name type="scientific">Rhodopirellula baltica (strain DSM 10527 / NCIMB 13988 / SH1)</name>
    <dbReference type="NCBI Taxonomy" id="243090"/>
    <lineage>
        <taxon>Bacteria</taxon>
        <taxon>Pseudomonadati</taxon>
        <taxon>Planctomycetota</taxon>
        <taxon>Planctomycetia</taxon>
        <taxon>Pirellulales</taxon>
        <taxon>Pirellulaceae</taxon>
        <taxon>Rhodopirellula</taxon>
    </lineage>
</organism>
<reference evidence="1 2" key="1">
    <citation type="journal article" date="2003" name="Proc. Natl. Acad. Sci. U.S.A.">
        <title>Complete genome sequence of the marine planctomycete Pirellula sp. strain 1.</title>
        <authorList>
            <person name="Gloeckner F.O."/>
            <person name="Kube M."/>
            <person name="Bauer M."/>
            <person name="Teeling H."/>
            <person name="Lombardot T."/>
            <person name="Ludwig W."/>
            <person name="Gade D."/>
            <person name="Beck A."/>
            <person name="Borzym K."/>
            <person name="Heitmann K."/>
            <person name="Rabus R."/>
            <person name="Schlesner H."/>
            <person name="Amann R."/>
            <person name="Reinhardt R."/>
        </authorList>
    </citation>
    <scope>NUCLEOTIDE SEQUENCE [LARGE SCALE GENOMIC DNA]</scope>
    <source>
        <strain evidence="2">DSM 10527 / NCIMB 13988 / SH1</strain>
    </source>
</reference>
<name>Q7UEG5_RHOBA</name>
<dbReference type="InParanoid" id="Q7UEG5"/>
<accession>Q7UEG5</accession>
<sequence>MLLSNVAMRSMASKLIEPDVFRFLESRSPQLRPSKQVSHNAMQTAHRDTLKKVNAGACQHASIPWRRSRMLRPVCSLREHRKNTPAPAWFQQR</sequence>
<dbReference type="STRING" id="243090.RB11343"/>
<dbReference type="Proteomes" id="UP000001025">
    <property type="component" value="Chromosome"/>
</dbReference>